<dbReference type="PANTHER" id="PTHR19443:SF16">
    <property type="entry name" value="HEXOKINASE TYPE 1-RELATED"/>
    <property type="match status" value="1"/>
</dbReference>
<dbReference type="GO" id="GO:0001678">
    <property type="term" value="P:intracellular glucose homeostasis"/>
    <property type="evidence" value="ECO:0007669"/>
    <property type="project" value="InterPro"/>
</dbReference>
<feature type="domain" description="Hexokinase C-terminal" evidence="11">
    <location>
        <begin position="216"/>
        <end position="446"/>
    </location>
</feature>
<dbReference type="GO" id="GO:0006096">
    <property type="term" value="P:glycolytic process"/>
    <property type="evidence" value="ECO:0007669"/>
    <property type="project" value="UniProtKB-KW"/>
</dbReference>
<organism evidence="12 13">
    <name type="scientific">Entomospira nematocerorum</name>
    <dbReference type="NCBI Taxonomy" id="2719987"/>
    <lineage>
        <taxon>Bacteria</taxon>
        <taxon>Pseudomonadati</taxon>
        <taxon>Spirochaetota</taxon>
        <taxon>Spirochaetia</taxon>
        <taxon>Spirochaetales</taxon>
        <taxon>Spirochaetaceae</taxon>
        <taxon>Entomospira</taxon>
    </lineage>
</organism>
<evidence type="ECO:0000256" key="9">
    <source>
        <dbReference type="ARBA" id="ARBA00047905"/>
    </source>
</evidence>
<accession>A0A968GE80</accession>
<evidence type="ECO:0000259" key="11">
    <source>
        <dbReference type="Pfam" id="PF03727"/>
    </source>
</evidence>
<keyword evidence="8" id="KW-0324">Glycolysis</keyword>
<evidence type="ECO:0000256" key="3">
    <source>
        <dbReference type="ARBA" id="ARBA00009225"/>
    </source>
</evidence>
<evidence type="ECO:0000256" key="7">
    <source>
        <dbReference type="ARBA" id="ARBA00022840"/>
    </source>
</evidence>
<dbReference type="InterPro" id="IPR043129">
    <property type="entry name" value="ATPase_NBD"/>
</dbReference>
<dbReference type="PRINTS" id="PR00475">
    <property type="entry name" value="HEXOKINASE"/>
</dbReference>
<evidence type="ECO:0000256" key="6">
    <source>
        <dbReference type="ARBA" id="ARBA00022777"/>
    </source>
</evidence>
<comment type="pathway">
    <text evidence="2">Carbohydrate metabolism.</text>
</comment>
<dbReference type="EMBL" id="JAATLK010000002">
    <property type="protein sequence ID" value="NIZ47649.1"/>
    <property type="molecule type" value="Genomic_DNA"/>
</dbReference>
<dbReference type="InterPro" id="IPR022673">
    <property type="entry name" value="Hexokinase_C"/>
</dbReference>
<gene>
    <name evidence="12" type="ORF">HCT46_06965</name>
</gene>
<dbReference type="InterPro" id="IPR022672">
    <property type="entry name" value="Hexokinase_N"/>
</dbReference>
<evidence type="ECO:0000313" key="12">
    <source>
        <dbReference type="EMBL" id="NIZ47649.1"/>
    </source>
</evidence>
<evidence type="ECO:0000256" key="5">
    <source>
        <dbReference type="ARBA" id="ARBA00022741"/>
    </source>
</evidence>
<dbReference type="PROSITE" id="PS51748">
    <property type="entry name" value="HEXOKINASE_2"/>
    <property type="match status" value="1"/>
</dbReference>
<sequence>MALQHRFYPSARIDHFLKSQRMHSDYTNMQQVMVNFRHHMQQGLAPETQSSLLMIPTYVRLPKQVLAHRPVIAMDAGGTNLRKALVSFDDQGTLLLEYFDQTSMPGSDGSPRTKEQFYHELAQFVLPETRNSAYMGFCFSYPTQSTPEADGKVLFFSKEIDAPEVVGSYVGLSLREAVIQLDPRTQLQRVIVMNDTVSTLLSGMLTAKEHRYSGYIGLILGTGMNMAYVEKNRKIRKISHQDLHGSQVINIEAGGFLSVLRGSMDYRLDQSTSAPGKFALEKMVSGAYFGRLCALTIEAACDEMGIFDDETANLLRPILDEIDTKMISEYHNDMHSTDNILGLVLHEVALSQREMVGQIIANLLQRMAKLVASVLAAVILESGEGFLAQEPICITVDGSTFYGFEGLQAEIQRLMQEEILVGAYKRYFTFTYIENASLVGAAMAAYTF</sequence>
<dbReference type="Pfam" id="PF00349">
    <property type="entry name" value="Hexokinase_1"/>
    <property type="match status" value="1"/>
</dbReference>
<name>A0A968GE80_9SPIO</name>
<dbReference type="Gene3D" id="3.30.420.40">
    <property type="match status" value="1"/>
</dbReference>
<evidence type="ECO:0000256" key="8">
    <source>
        <dbReference type="ARBA" id="ARBA00023152"/>
    </source>
</evidence>
<evidence type="ECO:0000256" key="1">
    <source>
        <dbReference type="ARBA" id="ARBA00004921"/>
    </source>
</evidence>
<dbReference type="CDD" id="cd24000">
    <property type="entry name" value="ASKHA_NBD_HK"/>
    <property type="match status" value="1"/>
</dbReference>
<keyword evidence="5" id="KW-0547">Nucleotide-binding</keyword>
<comment type="pathway">
    <text evidence="1">Carbohydrate degradation.</text>
</comment>
<dbReference type="Proteomes" id="UP000752013">
    <property type="component" value="Unassembled WGS sequence"/>
</dbReference>
<keyword evidence="13" id="KW-1185">Reference proteome</keyword>
<dbReference type="GO" id="GO:0006006">
    <property type="term" value="P:glucose metabolic process"/>
    <property type="evidence" value="ECO:0007669"/>
    <property type="project" value="TreeGrafter"/>
</dbReference>
<keyword evidence="4" id="KW-0808">Transferase</keyword>
<evidence type="ECO:0000259" key="10">
    <source>
        <dbReference type="Pfam" id="PF00349"/>
    </source>
</evidence>
<dbReference type="GO" id="GO:0005536">
    <property type="term" value="F:D-glucose binding"/>
    <property type="evidence" value="ECO:0007669"/>
    <property type="project" value="InterPro"/>
</dbReference>
<feature type="domain" description="Hexokinase N-terminal" evidence="10">
    <location>
        <begin position="20"/>
        <end position="203"/>
    </location>
</feature>
<reference evidence="12" key="1">
    <citation type="submission" date="2020-03" db="EMBL/GenBank/DDBJ databases">
        <title>Spirochaetal bacteria isolated from arthropods constitute a novel genus Entomospira genus novum within the order Spirochaetales.</title>
        <authorList>
            <person name="Grana-Miraglia L."/>
            <person name="Sikutova S."/>
            <person name="Fingerle V."/>
            <person name="Sing A."/>
            <person name="Castillo-Ramirez S."/>
            <person name="Margos G."/>
            <person name="Rudolf I."/>
        </authorList>
    </citation>
    <scope>NUCLEOTIDE SEQUENCE</scope>
    <source>
        <strain evidence="12">BR208</strain>
    </source>
</reference>
<dbReference type="Pfam" id="PF03727">
    <property type="entry name" value="Hexokinase_2"/>
    <property type="match status" value="1"/>
</dbReference>
<dbReference type="SUPFAM" id="SSF53067">
    <property type="entry name" value="Actin-like ATPase domain"/>
    <property type="match status" value="2"/>
</dbReference>
<dbReference type="Gene3D" id="3.40.367.20">
    <property type="match status" value="1"/>
</dbReference>
<dbReference type="RefSeq" id="WP_167704287.1">
    <property type="nucleotide sequence ID" value="NZ_CP118169.1"/>
</dbReference>
<comment type="catalytic activity">
    <reaction evidence="9">
        <text>D-fructose + ATP = D-fructose 6-phosphate + ADP + H(+)</text>
        <dbReference type="Rhea" id="RHEA:16125"/>
        <dbReference type="ChEBI" id="CHEBI:15378"/>
        <dbReference type="ChEBI" id="CHEBI:30616"/>
        <dbReference type="ChEBI" id="CHEBI:37721"/>
        <dbReference type="ChEBI" id="CHEBI:61527"/>
        <dbReference type="ChEBI" id="CHEBI:456216"/>
        <dbReference type="EC" id="2.7.1.1"/>
    </reaction>
    <physiologicalReaction direction="left-to-right" evidence="9">
        <dbReference type="Rhea" id="RHEA:16126"/>
    </physiologicalReaction>
</comment>
<evidence type="ECO:0000256" key="4">
    <source>
        <dbReference type="ARBA" id="ARBA00022679"/>
    </source>
</evidence>
<comment type="similarity">
    <text evidence="3">Belongs to the hexokinase family.</text>
</comment>
<dbReference type="AlphaFoldDB" id="A0A968GE80"/>
<keyword evidence="6" id="KW-0418">Kinase</keyword>
<dbReference type="GO" id="GO:0008865">
    <property type="term" value="F:fructokinase activity"/>
    <property type="evidence" value="ECO:0007669"/>
    <property type="project" value="TreeGrafter"/>
</dbReference>
<protein>
    <submittedName>
        <fullName evidence="12">Hexokinase</fullName>
    </submittedName>
</protein>
<dbReference type="InterPro" id="IPR001312">
    <property type="entry name" value="Hexokinase"/>
</dbReference>
<dbReference type="GO" id="GO:0005524">
    <property type="term" value="F:ATP binding"/>
    <property type="evidence" value="ECO:0007669"/>
    <property type="project" value="UniProtKB-KW"/>
</dbReference>
<dbReference type="GO" id="GO:0004340">
    <property type="term" value="F:glucokinase activity"/>
    <property type="evidence" value="ECO:0007669"/>
    <property type="project" value="TreeGrafter"/>
</dbReference>
<keyword evidence="7" id="KW-0067">ATP-binding</keyword>
<evidence type="ECO:0000313" key="13">
    <source>
        <dbReference type="Proteomes" id="UP000752013"/>
    </source>
</evidence>
<proteinExistence type="inferred from homology"/>
<comment type="caution">
    <text evidence="12">The sequence shown here is derived from an EMBL/GenBank/DDBJ whole genome shotgun (WGS) entry which is preliminary data.</text>
</comment>
<dbReference type="PANTHER" id="PTHR19443">
    <property type="entry name" value="HEXOKINASE"/>
    <property type="match status" value="1"/>
</dbReference>
<evidence type="ECO:0000256" key="2">
    <source>
        <dbReference type="ARBA" id="ARBA00005007"/>
    </source>
</evidence>